<name>A0ACA9QE62_9GLOM</name>
<reference evidence="1" key="1">
    <citation type="submission" date="2021-06" db="EMBL/GenBank/DDBJ databases">
        <authorList>
            <person name="Kallberg Y."/>
            <person name="Tangrot J."/>
            <person name="Rosling A."/>
        </authorList>
    </citation>
    <scope>NUCLEOTIDE SEQUENCE</scope>
    <source>
        <strain evidence="1">CL356</strain>
    </source>
</reference>
<organism evidence="1 2">
    <name type="scientific">Acaulospora colombiana</name>
    <dbReference type="NCBI Taxonomy" id="27376"/>
    <lineage>
        <taxon>Eukaryota</taxon>
        <taxon>Fungi</taxon>
        <taxon>Fungi incertae sedis</taxon>
        <taxon>Mucoromycota</taxon>
        <taxon>Glomeromycotina</taxon>
        <taxon>Glomeromycetes</taxon>
        <taxon>Diversisporales</taxon>
        <taxon>Acaulosporaceae</taxon>
        <taxon>Acaulospora</taxon>
    </lineage>
</organism>
<evidence type="ECO:0000313" key="2">
    <source>
        <dbReference type="Proteomes" id="UP000789525"/>
    </source>
</evidence>
<comment type="caution">
    <text evidence="1">The sequence shown here is derived from an EMBL/GenBank/DDBJ whole genome shotgun (WGS) entry which is preliminary data.</text>
</comment>
<proteinExistence type="predicted"/>
<gene>
    <name evidence="1" type="ORF">ACOLOM_LOCUS12550</name>
</gene>
<keyword evidence="2" id="KW-1185">Reference proteome</keyword>
<sequence length="115" mass="13919">MDYRFNRPSSSIRLDIKGEIYSQRCRAMQKRKNHLICRFLTWQRDKSSELVSRLFDPLTAPPYYWPDECEKAPGPCLIEFLRIFYTSIPINRLKAQHYQQILEHEVDVWNRVLDK</sequence>
<dbReference type="EMBL" id="CAJVPT010051544">
    <property type="protein sequence ID" value="CAG8748020.1"/>
    <property type="molecule type" value="Genomic_DNA"/>
</dbReference>
<evidence type="ECO:0000313" key="1">
    <source>
        <dbReference type="EMBL" id="CAG8748020.1"/>
    </source>
</evidence>
<protein>
    <submittedName>
        <fullName evidence="1">14874_t:CDS:1</fullName>
    </submittedName>
</protein>
<dbReference type="Proteomes" id="UP000789525">
    <property type="component" value="Unassembled WGS sequence"/>
</dbReference>
<feature type="non-terminal residue" evidence="1">
    <location>
        <position position="115"/>
    </location>
</feature>
<accession>A0ACA9QE62</accession>